<dbReference type="InterPro" id="IPR025857">
    <property type="entry name" value="MacB_PCD"/>
</dbReference>
<dbReference type="InterPro" id="IPR003593">
    <property type="entry name" value="AAA+_ATPase"/>
</dbReference>
<dbReference type="PANTHER" id="PTHR30572">
    <property type="entry name" value="MEMBRANE COMPONENT OF TRANSPORTER-RELATED"/>
    <property type="match status" value="1"/>
</dbReference>
<evidence type="ECO:0000256" key="5">
    <source>
        <dbReference type="ARBA" id="ARBA00022692"/>
    </source>
</evidence>
<evidence type="ECO:0000256" key="1">
    <source>
        <dbReference type="ARBA" id="ARBA00004429"/>
    </source>
</evidence>
<evidence type="ECO:0000256" key="6">
    <source>
        <dbReference type="ARBA" id="ARBA00022741"/>
    </source>
</evidence>
<dbReference type="InterPro" id="IPR017871">
    <property type="entry name" value="ABC_transporter-like_CS"/>
</dbReference>
<dbReference type="InterPro" id="IPR003838">
    <property type="entry name" value="ABC3_permease_C"/>
</dbReference>
<accession>A0A1J5QWI2</accession>
<dbReference type="InterPro" id="IPR017911">
    <property type="entry name" value="MacB-like_ATP-bd"/>
</dbReference>
<feature type="transmembrane region" description="Helical" evidence="13">
    <location>
        <begin position="264"/>
        <end position="283"/>
    </location>
</feature>
<dbReference type="CDD" id="cd03255">
    <property type="entry name" value="ABC_MJ0796_LolCDE_FtsE"/>
    <property type="match status" value="1"/>
</dbReference>
<reference evidence="15" key="1">
    <citation type="submission" date="2016-10" db="EMBL/GenBank/DDBJ databases">
        <title>Sequence of Gallionella enrichment culture.</title>
        <authorList>
            <person name="Poehlein A."/>
            <person name="Muehling M."/>
            <person name="Daniel R."/>
        </authorList>
    </citation>
    <scope>NUCLEOTIDE SEQUENCE</scope>
</reference>
<comment type="subcellular location">
    <subcellularLocation>
        <location evidence="1">Cell inner membrane</location>
        <topology evidence="1">Multi-pass membrane protein</topology>
    </subcellularLocation>
</comment>
<dbReference type="PROSITE" id="PS00211">
    <property type="entry name" value="ABC_TRANSPORTER_1"/>
    <property type="match status" value="1"/>
</dbReference>
<keyword evidence="5 13" id="KW-0812">Transmembrane</keyword>
<dbReference type="PROSITE" id="PS50893">
    <property type="entry name" value="ABC_TRANSPORTER_2"/>
    <property type="match status" value="1"/>
</dbReference>
<evidence type="ECO:0000256" key="8">
    <source>
        <dbReference type="ARBA" id="ARBA00022989"/>
    </source>
</evidence>
<dbReference type="Pfam" id="PF00005">
    <property type="entry name" value="ABC_tran"/>
    <property type="match status" value="1"/>
</dbReference>
<dbReference type="InterPro" id="IPR027417">
    <property type="entry name" value="P-loop_NTPase"/>
</dbReference>
<evidence type="ECO:0000256" key="9">
    <source>
        <dbReference type="ARBA" id="ARBA00023136"/>
    </source>
</evidence>
<comment type="similarity">
    <text evidence="12">Belongs to the ABC transporter superfamily. Macrolide exporter (TC 3.A.1.122) family.</text>
</comment>
<dbReference type="Pfam" id="PF02687">
    <property type="entry name" value="FtsX"/>
    <property type="match status" value="1"/>
</dbReference>
<evidence type="ECO:0000256" key="13">
    <source>
        <dbReference type="SAM" id="Phobius"/>
    </source>
</evidence>
<feature type="transmembrane region" description="Helical" evidence="13">
    <location>
        <begin position="589"/>
        <end position="616"/>
    </location>
</feature>
<feature type="transmembrane region" description="Helical" evidence="13">
    <location>
        <begin position="676"/>
        <end position="699"/>
    </location>
</feature>
<keyword evidence="8 13" id="KW-1133">Transmembrane helix</keyword>
<name>A0A1J5QWI2_9ZZZZ</name>
<dbReference type="GO" id="GO:0016887">
    <property type="term" value="F:ATP hydrolysis activity"/>
    <property type="evidence" value="ECO:0007669"/>
    <property type="project" value="InterPro"/>
</dbReference>
<keyword evidence="2" id="KW-0813">Transport</keyword>
<evidence type="ECO:0000256" key="7">
    <source>
        <dbReference type="ARBA" id="ARBA00022840"/>
    </source>
</evidence>
<feature type="transmembrane region" description="Helical" evidence="13">
    <location>
        <begin position="290"/>
        <end position="310"/>
    </location>
</feature>
<keyword evidence="3" id="KW-1003">Cell membrane</keyword>
<feature type="transmembrane region" description="Helical" evidence="13">
    <location>
        <begin position="637"/>
        <end position="670"/>
    </location>
</feature>
<dbReference type="GO" id="GO:0022857">
    <property type="term" value="F:transmembrane transporter activity"/>
    <property type="evidence" value="ECO:0007669"/>
    <property type="project" value="UniProtKB-ARBA"/>
</dbReference>
<sequence length="716" mass="75690">MAPVIEFQDVSRVYRVGDTEVRALDGVNLSIGRGEFVAIMGSSGSGKSTLMHVCGCLDRPTSGRYLLEGVDTVRLSEPQLARIRSERIGFVFQSFNLLARTSAIENVALPLFYAASGPARRSERVVRARESLEKLGLAGREGNSPGQLSGGQQQRVAIARALINHPSLLLADEPTGNLDTRTSHEIMQTLRTLNRQQGVTVLLVTHERDIADYADRVITMRDGKIISDVRNPAPTAVGQAIPAIQSLTAEVPPQAAGRTRAARLTPSLGFAAMVLAAAAQAIGRNKMRSALTMLGVFIGVAALIAMVAVGQGANAAVRKQIESLGTNLLVVMPGAATNSGARAGFGSASTLTVADAQALRRDDPAVDQIAYMIRQISQVQYGGQNWSTSVQGVTPNYLPMTNWEIAAGRSLDRADETGAVMVAVIGQTVYRQLFGPYENPIGAHILIKGRSVQVVGLLASKGQTPFGQDQDDLVMIPFTTAQQKILGVAAPSQAQSMATTTVSGASVPVNTMASAFPAQPNPYNIPPRLVGYVNLIFVQAVSPDQVSTALAQVSDTLMRRHHIGPSDTADFSVRNLSQIAQTAESSSRIMALLLAVVASISLLVGGIGIMNILLVSVTERTREIGLRMAIGARRLHVLLQFLAEAVFVSVTGGVAGIVFGIAVSALVSAVANWPVLLSPAAIAGSFAFSAAVGIFFGCYPARKASRLNPIEALRYE</sequence>
<keyword evidence="15" id="KW-0378">Hydrolase</keyword>
<keyword evidence="9 13" id="KW-0472">Membrane</keyword>
<dbReference type="PANTHER" id="PTHR30572:SF4">
    <property type="entry name" value="ABC TRANSPORTER PERMEASE YTRF"/>
    <property type="match status" value="1"/>
</dbReference>
<comment type="caution">
    <text evidence="15">The sequence shown here is derived from an EMBL/GenBank/DDBJ whole genome shotgun (WGS) entry which is preliminary data.</text>
</comment>
<evidence type="ECO:0000256" key="11">
    <source>
        <dbReference type="ARBA" id="ARBA00038076"/>
    </source>
</evidence>
<keyword evidence="7 15" id="KW-0067">ATP-binding</keyword>
<keyword evidence="10" id="KW-0046">Antibiotic resistance</keyword>
<dbReference type="FunFam" id="3.40.50.300:FF:000032">
    <property type="entry name" value="Export ABC transporter ATP-binding protein"/>
    <property type="match status" value="1"/>
</dbReference>
<keyword evidence="6" id="KW-0547">Nucleotide-binding</keyword>
<dbReference type="EMBL" id="MLJW01000398">
    <property type="protein sequence ID" value="OIQ87896.1"/>
    <property type="molecule type" value="Genomic_DNA"/>
</dbReference>
<evidence type="ECO:0000256" key="3">
    <source>
        <dbReference type="ARBA" id="ARBA00022475"/>
    </source>
</evidence>
<dbReference type="SMART" id="SM00382">
    <property type="entry name" value="AAA"/>
    <property type="match status" value="1"/>
</dbReference>
<dbReference type="InterPro" id="IPR050250">
    <property type="entry name" value="Macrolide_Exporter_MacB"/>
</dbReference>
<evidence type="ECO:0000256" key="12">
    <source>
        <dbReference type="ARBA" id="ARBA00038388"/>
    </source>
</evidence>
<keyword evidence="4" id="KW-0997">Cell inner membrane</keyword>
<dbReference type="AlphaFoldDB" id="A0A1J5QWI2"/>
<evidence type="ECO:0000259" key="14">
    <source>
        <dbReference type="PROSITE" id="PS50893"/>
    </source>
</evidence>
<evidence type="ECO:0000313" key="15">
    <source>
        <dbReference type="EMBL" id="OIQ87896.1"/>
    </source>
</evidence>
<evidence type="ECO:0000256" key="4">
    <source>
        <dbReference type="ARBA" id="ARBA00022519"/>
    </source>
</evidence>
<evidence type="ECO:0000256" key="10">
    <source>
        <dbReference type="ARBA" id="ARBA00023251"/>
    </source>
</evidence>
<organism evidence="15">
    <name type="scientific">mine drainage metagenome</name>
    <dbReference type="NCBI Taxonomy" id="410659"/>
    <lineage>
        <taxon>unclassified sequences</taxon>
        <taxon>metagenomes</taxon>
        <taxon>ecological metagenomes</taxon>
    </lineage>
</organism>
<dbReference type="GO" id="GO:0046677">
    <property type="term" value="P:response to antibiotic"/>
    <property type="evidence" value="ECO:0007669"/>
    <property type="project" value="UniProtKB-KW"/>
</dbReference>
<proteinExistence type="inferred from homology"/>
<dbReference type="SUPFAM" id="SSF52540">
    <property type="entry name" value="P-loop containing nucleoside triphosphate hydrolases"/>
    <property type="match status" value="1"/>
</dbReference>
<feature type="domain" description="ABC transporter" evidence="14">
    <location>
        <begin position="5"/>
        <end position="247"/>
    </location>
</feature>
<gene>
    <name evidence="15" type="primary">macB_55</name>
    <name evidence="15" type="ORF">GALL_302270</name>
</gene>
<dbReference type="Pfam" id="PF12704">
    <property type="entry name" value="MacB_PCD"/>
    <property type="match status" value="1"/>
</dbReference>
<dbReference type="InterPro" id="IPR003439">
    <property type="entry name" value="ABC_transporter-like_ATP-bd"/>
</dbReference>
<evidence type="ECO:0000256" key="2">
    <source>
        <dbReference type="ARBA" id="ARBA00022448"/>
    </source>
</evidence>
<dbReference type="GO" id="GO:0098796">
    <property type="term" value="C:membrane protein complex"/>
    <property type="evidence" value="ECO:0007669"/>
    <property type="project" value="UniProtKB-ARBA"/>
</dbReference>
<protein>
    <submittedName>
        <fullName evidence="15">Macrolide export ATP-binding/permease protein MacB</fullName>
        <ecNumber evidence="15">3.6.3.-</ecNumber>
    </submittedName>
</protein>
<comment type="similarity">
    <text evidence="11">Belongs to the ABC-4 integral membrane protein family.</text>
</comment>
<dbReference type="GO" id="GO:0005886">
    <property type="term" value="C:plasma membrane"/>
    <property type="evidence" value="ECO:0007669"/>
    <property type="project" value="UniProtKB-SubCell"/>
</dbReference>
<dbReference type="EC" id="3.6.3.-" evidence="15"/>
<dbReference type="GO" id="GO:0005524">
    <property type="term" value="F:ATP binding"/>
    <property type="evidence" value="ECO:0007669"/>
    <property type="project" value="UniProtKB-KW"/>
</dbReference>
<dbReference type="Gene3D" id="3.40.50.300">
    <property type="entry name" value="P-loop containing nucleotide triphosphate hydrolases"/>
    <property type="match status" value="1"/>
</dbReference>